<keyword evidence="2" id="KW-1185">Reference proteome</keyword>
<evidence type="ECO:0000313" key="2">
    <source>
        <dbReference type="Proteomes" id="UP000494206"/>
    </source>
</evidence>
<organism evidence="1 2">
    <name type="scientific">Caenorhabditis bovis</name>
    <dbReference type="NCBI Taxonomy" id="2654633"/>
    <lineage>
        <taxon>Eukaryota</taxon>
        <taxon>Metazoa</taxon>
        <taxon>Ecdysozoa</taxon>
        <taxon>Nematoda</taxon>
        <taxon>Chromadorea</taxon>
        <taxon>Rhabditida</taxon>
        <taxon>Rhabditina</taxon>
        <taxon>Rhabditomorpha</taxon>
        <taxon>Rhabditoidea</taxon>
        <taxon>Rhabditidae</taxon>
        <taxon>Peloderinae</taxon>
        <taxon>Caenorhabditis</taxon>
    </lineage>
</organism>
<protein>
    <submittedName>
        <fullName evidence="1">Uncharacterized protein</fullName>
    </submittedName>
</protein>
<name>A0A8S1EA40_9PELO</name>
<dbReference type="Proteomes" id="UP000494206">
    <property type="component" value="Unassembled WGS sequence"/>
</dbReference>
<sequence>MHHRKQKSSANTFGALGKSVARKENGMETMAKLRYLNKKPLCLQYNFASSSNYARKYSPHAKRREQSFLVVILHGLCRLVQWAAKNLQKATVDFLVKPAHELYPVQNPNALNNFIQNETRQQLKRKPQKRTSFRRSDLARMMSSIDYR</sequence>
<gene>
    <name evidence="1" type="ORF">CBOVIS_LOCUS72</name>
</gene>
<comment type="caution">
    <text evidence="1">The sequence shown here is derived from an EMBL/GenBank/DDBJ whole genome shotgun (WGS) entry which is preliminary data.</text>
</comment>
<evidence type="ECO:0000313" key="1">
    <source>
        <dbReference type="EMBL" id="CAB3396537.1"/>
    </source>
</evidence>
<dbReference type="EMBL" id="CADEPM010000001">
    <property type="protein sequence ID" value="CAB3396537.1"/>
    <property type="molecule type" value="Genomic_DNA"/>
</dbReference>
<dbReference type="AlphaFoldDB" id="A0A8S1EA40"/>
<accession>A0A8S1EA40</accession>
<dbReference type="OrthoDB" id="5877244at2759"/>
<reference evidence="1 2" key="1">
    <citation type="submission" date="2020-04" db="EMBL/GenBank/DDBJ databases">
        <authorList>
            <person name="Laetsch R D."/>
            <person name="Stevens L."/>
            <person name="Kumar S."/>
            <person name="Blaxter L. M."/>
        </authorList>
    </citation>
    <scope>NUCLEOTIDE SEQUENCE [LARGE SCALE GENOMIC DNA]</scope>
</reference>
<proteinExistence type="predicted"/>